<keyword evidence="7" id="KW-0472">Membrane</keyword>
<evidence type="ECO:0000256" key="5">
    <source>
        <dbReference type="ARBA" id="ARBA00023163"/>
    </source>
</evidence>
<keyword evidence="11" id="KW-1185">Reference proteome</keyword>
<dbReference type="Pfam" id="PF04542">
    <property type="entry name" value="Sigma70_r2"/>
    <property type="match status" value="1"/>
</dbReference>
<dbReference type="Pfam" id="PF08281">
    <property type="entry name" value="Sigma70_r4_2"/>
    <property type="match status" value="1"/>
</dbReference>
<reference evidence="10 11" key="1">
    <citation type="submission" date="2020-02" db="EMBL/GenBank/DDBJ databases">
        <title>Albibacoteraceae fam. nov., the first described family within the subdivision 4 Verrucomicrobia.</title>
        <authorList>
            <person name="Xi F."/>
        </authorList>
    </citation>
    <scope>NUCLEOTIDE SEQUENCE [LARGE SCALE GENOMIC DNA]</scope>
    <source>
        <strain evidence="10 11">CK1056</strain>
    </source>
</reference>
<protein>
    <recommendedName>
        <fullName evidence="6">RNA polymerase sigma factor</fullName>
    </recommendedName>
</protein>
<name>A0A6B2M6Z2_9BACT</name>
<keyword evidence="4 6" id="KW-0238">DNA-binding</keyword>
<dbReference type="Proteomes" id="UP000478417">
    <property type="component" value="Unassembled WGS sequence"/>
</dbReference>
<dbReference type="RefSeq" id="WP_163966948.1">
    <property type="nucleotide sequence ID" value="NZ_JAAGNX010000003.1"/>
</dbReference>
<feature type="transmembrane region" description="Helical" evidence="7">
    <location>
        <begin position="247"/>
        <end position="268"/>
    </location>
</feature>
<dbReference type="InterPro" id="IPR036388">
    <property type="entry name" value="WH-like_DNA-bd_sf"/>
</dbReference>
<evidence type="ECO:0000256" key="6">
    <source>
        <dbReference type="RuleBase" id="RU000716"/>
    </source>
</evidence>
<keyword evidence="7" id="KW-0812">Transmembrane</keyword>
<dbReference type="GO" id="GO:0003677">
    <property type="term" value="F:DNA binding"/>
    <property type="evidence" value="ECO:0007669"/>
    <property type="project" value="UniProtKB-KW"/>
</dbReference>
<dbReference type="GO" id="GO:0006352">
    <property type="term" value="P:DNA-templated transcription initiation"/>
    <property type="evidence" value="ECO:0007669"/>
    <property type="project" value="InterPro"/>
</dbReference>
<keyword evidence="7" id="KW-1133">Transmembrane helix</keyword>
<dbReference type="PANTHER" id="PTHR43133:SF51">
    <property type="entry name" value="RNA POLYMERASE SIGMA FACTOR"/>
    <property type="match status" value="1"/>
</dbReference>
<feature type="transmembrane region" description="Helical" evidence="7">
    <location>
        <begin position="513"/>
        <end position="533"/>
    </location>
</feature>
<dbReference type="InterPro" id="IPR013249">
    <property type="entry name" value="RNA_pol_sigma70_r4_t2"/>
</dbReference>
<dbReference type="SUPFAM" id="SSF88946">
    <property type="entry name" value="Sigma2 domain of RNA polymerase sigma factors"/>
    <property type="match status" value="1"/>
</dbReference>
<feature type="domain" description="RNA polymerase sigma factor 70 region 4 type 2" evidence="9">
    <location>
        <begin position="135"/>
        <end position="187"/>
    </location>
</feature>
<feature type="transmembrane region" description="Helical" evidence="7">
    <location>
        <begin position="431"/>
        <end position="453"/>
    </location>
</feature>
<dbReference type="Gene3D" id="1.10.1740.10">
    <property type="match status" value="1"/>
</dbReference>
<dbReference type="EMBL" id="JAAGNX010000003">
    <property type="protein sequence ID" value="NDV63410.1"/>
    <property type="molecule type" value="Genomic_DNA"/>
</dbReference>
<dbReference type="InterPro" id="IPR013325">
    <property type="entry name" value="RNA_pol_sigma_r2"/>
</dbReference>
<dbReference type="InterPro" id="IPR039425">
    <property type="entry name" value="RNA_pol_sigma-70-like"/>
</dbReference>
<feature type="domain" description="RNA polymerase sigma-70 region 2" evidence="8">
    <location>
        <begin position="35"/>
        <end position="102"/>
    </location>
</feature>
<dbReference type="InterPro" id="IPR000838">
    <property type="entry name" value="RNA_pol_sigma70_ECF_CS"/>
</dbReference>
<keyword evidence="2 6" id="KW-0805">Transcription regulation</keyword>
<evidence type="ECO:0000313" key="10">
    <source>
        <dbReference type="EMBL" id="NDV63410.1"/>
    </source>
</evidence>
<evidence type="ECO:0000256" key="7">
    <source>
        <dbReference type="SAM" id="Phobius"/>
    </source>
</evidence>
<organism evidence="10 11">
    <name type="scientific">Oceanipulchritudo coccoides</name>
    <dbReference type="NCBI Taxonomy" id="2706888"/>
    <lineage>
        <taxon>Bacteria</taxon>
        <taxon>Pseudomonadati</taxon>
        <taxon>Verrucomicrobiota</taxon>
        <taxon>Opitutia</taxon>
        <taxon>Puniceicoccales</taxon>
        <taxon>Oceanipulchritudinaceae</taxon>
        <taxon>Oceanipulchritudo</taxon>
    </lineage>
</organism>
<feature type="transmembrane region" description="Helical" evidence="7">
    <location>
        <begin position="313"/>
        <end position="334"/>
    </location>
</feature>
<accession>A0A6B2M6Z2</accession>
<evidence type="ECO:0000256" key="4">
    <source>
        <dbReference type="ARBA" id="ARBA00023125"/>
    </source>
</evidence>
<dbReference type="PANTHER" id="PTHR43133">
    <property type="entry name" value="RNA POLYMERASE ECF-TYPE SIGMA FACTO"/>
    <property type="match status" value="1"/>
</dbReference>
<evidence type="ECO:0000256" key="1">
    <source>
        <dbReference type="ARBA" id="ARBA00010641"/>
    </source>
</evidence>
<keyword evidence="5 6" id="KW-0804">Transcription</keyword>
<proteinExistence type="inferred from homology"/>
<evidence type="ECO:0000256" key="3">
    <source>
        <dbReference type="ARBA" id="ARBA00023082"/>
    </source>
</evidence>
<dbReference type="NCBIfam" id="TIGR02937">
    <property type="entry name" value="sigma70-ECF"/>
    <property type="match status" value="1"/>
</dbReference>
<evidence type="ECO:0000259" key="9">
    <source>
        <dbReference type="Pfam" id="PF08281"/>
    </source>
</evidence>
<dbReference type="CDD" id="cd06171">
    <property type="entry name" value="Sigma70_r4"/>
    <property type="match status" value="1"/>
</dbReference>
<comment type="similarity">
    <text evidence="1 6">Belongs to the sigma-70 factor family. ECF subfamily.</text>
</comment>
<keyword evidence="3 6" id="KW-0731">Sigma factor</keyword>
<dbReference type="InterPro" id="IPR007627">
    <property type="entry name" value="RNA_pol_sigma70_r2"/>
</dbReference>
<dbReference type="Gene3D" id="1.10.10.10">
    <property type="entry name" value="Winged helix-like DNA-binding domain superfamily/Winged helix DNA-binding domain"/>
    <property type="match status" value="1"/>
</dbReference>
<evidence type="ECO:0000256" key="2">
    <source>
        <dbReference type="ARBA" id="ARBA00023015"/>
    </source>
</evidence>
<dbReference type="GO" id="GO:0016987">
    <property type="term" value="F:sigma factor activity"/>
    <property type="evidence" value="ECO:0007669"/>
    <property type="project" value="UniProtKB-KW"/>
</dbReference>
<gene>
    <name evidence="10" type="ORF">G0Q06_13170</name>
</gene>
<dbReference type="SUPFAM" id="SSF88659">
    <property type="entry name" value="Sigma3 and sigma4 domains of RNA polymerase sigma factors"/>
    <property type="match status" value="1"/>
</dbReference>
<dbReference type="InterPro" id="IPR014284">
    <property type="entry name" value="RNA_pol_sigma-70_dom"/>
</dbReference>
<feature type="transmembrane region" description="Helical" evidence="7">
    <location>
        <begin position="406"/>
        <end position="425"/>
    </location>
</feature>
<dbReference type="AlphaFoldDB" id="A0A6B2M6Z2"/>
<feature type="transmembrane region" description="Helical" evidence="7">
    <location>
        <begin position="280"/>
        <end position="301"/>
    </location>
</feature>
<sequence length="544" mass="58230">MNEKTRNSMAVVQEQSDAELVAGCLEGDRESFARIVERYQRLLCSLAFSATGDLSKSEDIAQDAFVTAWQQLGKLREPEKLRSWLSGIVRNRIRRTWRSAERDPVALSEGEETIPNLASGENCAAGEAMEKEEQQLLWKALQSVPERYREPLVLYYREEHSVKAVAASLDLTESAVKQRLTRGRALLKQKLLQFVEGALERSTPGPVFTAGVIAAIATLSPPAKAAVTIGLGAAATHVSATAKTASLAGLLAMFSGAISAVFSVRAGLDQSRTQNERRATVWTAALLFGSFVVLILAVLGLRFAAARWTEHSVGLAVLSQVVVLGFALSWPLLLKSLLTHARNLRGRERRENPEAFADPRDSVDSKAGTYRSHFELLGIPFVHIRFAGPEPGSKPVVGWIAGGDRAIGILFAWGAFSCGLVSVGAVSVGVFTLGAVGVGLLSLGSVAFGYLSVGAMAIGQHAIGSLSAMGWKSALGGGFVLARDFAMGPIALAEHANDAVAEAFFANPHGDTLMLIFFVTVTLMTLVPVYLYAKGVRTRLGPKK</sequence>
<evidence type="ECO:0000259" key="8">
    <source>
        <dbReference type="Pfam" id="PF04542"/>
    </source>
</evidence>
<dbReference type="InterPro" id="IPR013324">
    <property type="entry name" value="RNA_pol_sigma_r3/r4-like"/>
</dbReference>
<dbReference type="PROSITE" id="PS01063">
    <property type="entry name" value="SIGMA70_ECF"/>
    <property type="match status" value="1"/>
</dbReference>
<evidence type="ECO:0000313" key="11">
    <source>
        <dbReference type="Proteomes" id="UP000478417"/>
    </source>
</evidence>
<comment type="caution">
    <text evidence="10">The sequence shown here is derived from an EMBL/GenBank/DDBJ whole genome shotgun (WGS) entry which is preliminary data.</text>
</comment>